<keyword evidence="2" id="KW-0812">Transmembrane</keyword>
<feature type="compositionally biased region" description="Basic and acidic residues" evidence="1">
    <location>
        <begin position="37"/>
        <end position="51"/>
    </location>
</feature>
<feature type="domain" description="Cationic amino acid transporter C-terminal" evidence="3">
    <location>
        <begin position="1"/>
        <end position="31"/>
    </location>
</feature>
<proteinExistence type="predicted"/>
<dbReference type="Proteomes" id="UP000766570">
    <property type="component" value="Unassembled WGS sequence"/>
</dbReference>
<reference evidence="4 5" key="1">
    <citation type="submission" date="2021-03" db="EMBL/GenBank/DDBJ databases">
        <title>Sequencing the genomes of 1000 actinobacteria strains.</title>
        <authorList>
            <person name="Klenk H.-P."/>
        </authorList>
    </citation>
    <scope>NUCLEOTIDE SEQUENCE [LARGE SCALE GENOMIC DNA]</scope>
    <source>
        <strain evidence="4 5">DSM 15454</strain>
    </source>
</reference>
<evidence type="ECO:0000256" key="1">
    <source>
        <dbReference type="SAM" id="MobiDB-lite"/>
    </source>
</evidence>
<evidence type="ECO:0000313" key="5">
    <source>
        <dbReference type="Proteomes" id="UP000766570"/>
    </source>
</evidence>
<sequence>MLQPNWEAWLRFVIWLLVGLTIYFFYGRKHSPVNSDGPRHDERVMLPHGET</sequence>
<keyword evidence="2" id="KW-1133">Transmembrane helix</keyword>
<feature type="transmembrane region" description="Helical" evidence="2">
    <location>
        <begin position="6"/>
        <end position="26"/>
    </location>
</feature>
<comment type="caution">
    <text evidence="4">The sequence shown here is derived from an EMBL/GenBank/DDBJ whole genome shotgun (WGS) entry which is preliminary data.</text>
</comment>
<feature type="region of interest" description="Disordered" evidence="1">
    <location>
        <begin position="29"/>
        <end position="51"/>
    </location>
</feature>
<evidence type="ECO:0000256" key="2">
    <source>
        <dbReference type="SAM" id="Phobius"/>
    </source>
</evidence>
<evidence type="ECO:0000313" key="4">
    <source>
        <dbReference type="EMBL" id="MBP2375638.1"/>
    </source>
</evidence>
<keyword evidence="2" id="KW-0472">Membrane</keyword>
<evidence type="ECO:0000259" key="3">
    <source>
        <dbReference type="Pfam" id="PF13906"/>
    </source>
</evidence>
<organism evidence="4 5">
    <name type="scientific">Paeniglutamicibacter psychrophenolicus</name>
    <dbReference type="NCBI Taxonomy" id="257454"/>
    <lineage>
        <taxon>Bacteria</taxon>
        <taxon>Bacillati</taxon>
        <taxon>Actinomycetota</taxon>
        <taxon>Actinomycetes</taxon>
        <taxon>Micrococcales</taxon>
        <taxon>Micrococcaceae</taxon>
        <taxon>Paeniglutamicibacter</taxon>
    </lineage>
</organism>
<dbReference type="Pfam" id="PF13906">
    <property type="entry name" value="AA_permease_C"/>
    <property type="match status" value="1"/>
</dbReference>
<accession>A0ABS4WI71</accession>
<dbReference type="InterPro" id="IPR029485">
    <property type="entry name" value="CAT_C"/>
</dbReference>
<keyword evidence="5" id="KW-1185">Reference proteome</keyword>
<name>A0ABS4WI71_9MICC</name>
<gene>
    <name evidence="4" type="ORF">JOF46_003550</name>
</gene>
<protein>
    <recommendedName>
        <fullName evidence="3">Cationic amino acid transporter C-terminal domain-containing protein</fullName>
    </recommendedName>
</protein>
<dbReference type="EMBL" id="JAGIOE010000001">
    <property type="protein sequence ID" value="MBP2375638.1"/>
    <property type="molecule type" value="Genomic_DNA"/>
</dbReference>